<comment type="caution">
    <text evidence="1">The sequence shown here is derived from an EMBL/GenBank/DDBJ whole genome shotgun (WGS) entry which is preliminary data.</text>
</comment>
<evidence type="ECO:0000313" key="2">
    <source>
        <dbReference type="Proteomes" id="UP001163603"/>
    </source>
</evidence>
<name>A0ACC0ZEB4_9ROSI</name>
<accession>A0ACC0ZEB4</accession>
<dbReference type="Proteomes" id="UP001163603">
    <property type="component" value="Chromosome 2"/>
</dbReference>
<proteinExistence type="predicted"/>
<reference evidence="2" key="1">
    <citation type="journal article" date="2023" name="G3 (Bethesda)">
        <title>Genome assembly and association tests identify interacting loci associated with vigor, precocity, and sex in interspecific pistachio rootstocks.</title>
        <authorList>
            <person name="Palmer W."/>
            <person name="Jacygrad E."/>
            <person name="Sagayaradj S."/>
            <person name="Cavanaugh K."/>
            <person name="Han R."/>
            <person name="Bertier L."/>
            <person name="Beede B."/>
            <person name="Kafkas S."/>
            <person name="Golino D."/>
            <person name="Preece J."/>
            <person name="Michelmore R."/>
        </authorList>
    </citation>
    <scope>NUCLEOTIDE SEQUENCE [LARGE SCALE GENOMIC DNA]</scope>
</reference>
<gene>
    <name evidence="1" type="ORF">Pint_15477</name>
</gene>
<dbReference type="EMBL" id="CM047737">
    <property type="protein sequence ID" value="KAJ0049506.1"/>
    <property type="molecule type" value="Genomic_DNA"/>
</dbReference>
<sequence length="412" mass="45881">MQFQIRIPKFLIGIISIHLAFSMFVSPSFSSSRTSESFFKCGTKMLPTDSYFISNFVKVMEFLSGEVKKQGHADFYINNPPPNIYGLAQCHEDLSSTDCELCFAAARTKVPRCLPSESARIFLDGCFLRYDDYDFFKETIDPVYDTVNCSSPTGLLADDSLHKQFEAKLGELITNVTRQAKSNGGFAVAEGKGGVVSVYALAQCWATVSDEGCGQCLDKAGQELRNCSPGSDGRAMYTGCYMRYSVERFFNTEPEPEDSEEYSKMTIAITIGAISFAILSCFGCFMGYKRLSRKREDQVWRHYKEQKITHSVDAGLAGRFPEKEASNVLQIGLLCTQASWALRPSMSQVVEMLNNKDYEIPSPKQPPFLNASVITGDEYSCKDSIVSSQKSLFITSLNESSPVRIRTTTEPS</sequence>
<evidence type="ECO:0000313" key="1">
    <source>
        <dbReference type="EMBL" id="KAJ0049506.1"/>
    </source>
</evidence>
<protein>
    <submittedName>
        <fullName evidence="1">Uncharacterized protein</fullName>
    </submittedName>
</protein>
<keyword evidence="2" id="KW-1185">Reference proteome</keyword>
<organism evidence="1 2">
    <name type="scientific">Pistacia integerrima</name>
    <dbReference type="NCBI Taxonomy" id="434235"/>
    <lineage>
        <taxon>Eukaryota</taxon>
        <taxon>Viridiplantae</taxon>
        <taxon>Streptophyta</taxon>
        <taxon>Embryophyta</taxon>
        <taxon>Tracheophyta</taxon>
        <taxon>Spermatophyta</taxon>
        <taxon>Magnoliopsida</taxon>
        <taxon>eudicotyledons</taxon>
        <taxon>Gunneridae</taxon>
        <taxon>Pentapetalae</taxon>
        <taxon>rosids</taxon>
        <taxon>malvids</taxon>
        <taxon>Sapindales</taxon>
        <taxon>Anacardiaceae</taxon>
        <taxon>Pistacia</taxon>
    </lineage>
</organism>